<accession>A0A0F9K213</accession>
<dbReference type="Gene3D" id="3.60.110.10">
    <property type="entry name" value="Carbon-nitrogen hydrolase"/>
    <property type="match status" value="1"/>
</dbReference>
<dbReference type="EMBL" id="LAZR01008875">
    <property type="protein sequence ID" value="KKM76028.1"/>
    <property type="molecule type" value="Genomic_DNA"/>
</dbReference>
<reference evidence="4" key="1">
    <citation type="journal article" date="2015" name="Nature">
        <title>Complex archaea that bridge the gap between prokaryotes and eukaryotes.</title>
        <authorList>
            <person name="Spang A."/>
            <person name="Saw J.H."/>
            <person name="Jorgensen S.L."/>
            <person name="Zaremba-Niedzwiedzka K."/>
            <person name="Martijn J."/>
            <person name="Lind A.E."/>
            <person name="van Eijk R."/>
            <person name="Schleper C."/>
            <person name="Guy L."/>
            <person name="Ettema T.J."/>
        </authorList>
    </citation>
    <scope>NUCLEOTIDE SEQUENCE</scope>
</reference>
<dbReference type="InterPro" id="IPR041685">
    <property type="entry name" value="AAA_GajA/Old/RecF-like"/>
</dbReference>
<dbReference type="Pfam" id="PF13175">
    <property type="entry name" value="AAA_15"/>
    <property type="match status" value="1"/>
</dbReference>
<keyword evidence="1" id="KW-0433">Leucine-rich repeat</keyword>
<dbReference type="PANTHER" id="PTHR48051:SF1">
    <property type="entry name" value="RAS SUPPRESSOR PROTEIN 1"/>
    <property type="match status" value="1"/>
</dbReference>
<protein>
    <recommendedName>
        <fullName evidence="3">Endonuclease GajA/Old nuclease/RecF-like AAA domain-containing protein</fullName>
    </recommendedName>
</protein>
<dbReference type="Gene3D" id="3.80.10.10">
    <property type="entry name" value="Ribonuclease Inhibitor"/>
    <property type="match status" value="1"/>
</dbReference>
<dbReference type="InterPro" id="IPR027417">
    <property type="entry name" value="P-loop_NTPase"/>
</dbReference>
<name>A0A0F9K213_9ZZZZ</name>
<dbReference type="SUPFAM" id="SSF52047">
    <property type="entry name" value="RNI-like"/>
    <property type="match status" value="1"/>
</dbReference>
<dbReference type="SUPFAM" id="SSF52540">
    <property type="entry name" value="P-loop containing nucleoside triphosphate hydrolases"/>
    <property type="match status" value="1"/>
</dbReference>
<evidence type="ECO:0000256" key="1">
    <source>
        <dbReference type="ARBA" id="ARBA00022614"/>
    </source>
</evidence>
<comment type="caution">
    <text evidence="4">The sequence shown here is derived from an EMBL/GenBank/DDBJ whole genome shotgun (WGS) entry which is preliminary data.</text>
</comment>
<organism evidence="4">
    <name type="scientific">marine sediment metagenome</name>
    <dbReference type="NCBI Taxonomy" id="412755"/>
    <lineage>
        <taxon>unclassified sequences</taxon>
        <taxon>metagenomes</taxon>
        <taxon>ecological metagenomes</taxon>
    </lineage>
</organism>
<dbReference type="PANTHER" id="PTHR48051">
    <property type="match status" value="1"/>
</dbReference>
<dbReference type="InterPro" id="IPR032675">
    <property type="entry name" value="LRR_dom_sf"/>
</dbReference>
<dbReference type="AlphaFoldDB" id="A0A0F9K213"/>
<proteinExistence type="predicted"/>
<evidence type="ECO:0000256" key="2">
    <source>
        <dbReference type="ARBA" id="ARBA00022737"/>
    </source>
</evidence>
<dbReference type="InterPro" id="IPR036526">
    <property type="entry name" value="C-N_Hydrolase_sf"/>
</dbReference>
<dbReference type="SUPFAM" id="SSF56317">
    <property type="entry name" value="Carbon-nitrogen hydrolase"/>
    <property type="match status" value="1"/>
</dbReference>
<sequence length="998" mass="117546">MSKRIEDTDVSEPEKKVIVEIEKLVGFKFEILEKNEFFYALPSDFYSILEPKYGWPPTDDIFKKYDDMKDRCRLSICVENNHIIGLSIQFHPKLLPIDISQLPKSFKNLKFLNYLVINHHYLKNIHQFLDYIPNLEFLSLTHTRLEYKSGLFSYLKNLKGLDLGYYSRDDNLIKEICKIPSLQILDLSRTNLQSIPICFQNLSNLKILDMSDKNDIHSFPRNLKELKNLEILRINKTAMKIIPENIQLPPNLKEIDLKSNHFTELPNIFEDLPNLEKIDVDGEVVAQHIRKTKTELYSEFQKNIGTINFSDLFSLTQKKTRFLELIDKTGIDSYEALIIYKDLIEPEEESERKKKATILLKNDFIDIISIQEDLKWICENQTTIENVELGEDDSSRIFKLSRLNIFIGKNNSGKTYTLKELYNKCRRKRFTESNKDIECFYIPKSRLYNKITTSGERKGFMISIRSLVESYEELQSDVVNWSFDKIIEIINFFNSTDEEISELTSSGRDLFSIFRLILKKWLDALHLYFPDIDIKLPKRSDFGTIFEFNCDDKYISSRNYEFKELGSGMQELAVLIFFIELLKYLPQIKSGKFIEFEDYHRMLFIDEPDISLHPELQEQFFKYFINASHRIQIILTTQSPFIPKPVKNYISVKLFRKDNTGFHPEEITNNNFVLVQEELFRYELLEIASYLSKNNYEYFKELDYESEEFSLGQFIIKRYGEDKNHLGLLRLGTVNWEIGHRLIQNAYFLSFCPKTVDLNKNYEVEQSTEKILRTFIVQIGKIPDEDRTELIEKGDKIIRRHKFNLRLLTLCRTVWNRQRIKNNVLCYSPDQQKVIGNKIKQYLKEIKTKIIENKSLILFPENILPYPILPTLVKFSKEHKIVIIGGMEDCTLENFNRIIENFHTDVKRKYEAPINYSELETDVTIENNSYLNQAIIINADGSFKFQIKNVPVYFNSIKKKEGTPIILKPSYRKIQTVIGNLAVLICKDLLVNADVIDT</sequence>
<dbReference type="InterPro" id="IPR050216">
    <property type="entry name" value="LRR_domain-containing"/>
</dbReference>
<dbReference type="GO" id="GO:0005737">
    <property type="term" value="C:cytoplasm"/>
    <property type="evidence" value="ECO:0007669"/>
    <property type="project" value="TreeGrafter"/>
</dbReference>
<evidence type="ECO:0000259" key="3">
    <source>
        <dbReference type="Pfam" id="PF13175"/>
    </source>
</evidence>
<dbReference type="Gene3D" id="3.40.50.300">
    <property type="entry name" value="P-loop containing nucleotide triphosphate hydrolases"/>
    <property type="match status" value="1"/>
</dbReference>
<gene>
    <name evidence="4" type="ORF">LCGC14_1384270</name>
</gene>
<feature type="domain" description="Endonuclease GajA/Old nuclease/RecF-like AAA" evidence="3">
    <location>
        <begin position="442"/>
        <end position="642"/>
    </location>
</feature>
<feature type="non-terminal residue" evidence="4">
    <location>
        <position position="998"/>
    </location>
</feature>
<keyword evidence="2" id="KW-0677">Repeat</keyword>
<evidence type="ECO:0000313" key="4">
    <source>
        <dbReference type="EMBL" id="KKM76028.1"/>
    </source>
</evidence>